<comment type="caution">
    <text evidence="3">The sequence shown here is derived from an EMBL/GenBank/DDBJ whole genome shotgun (WGS) entry which is preliminary data.</text>
</comment>
<protein>
    <submittedName>
        <fullName evidence="3">3-beta hydroxysteroid dehydrogenase</fullName>
    </submittedName>
</protein>
<dbReference type="InterPro" id="IPR051164">
    <property type="entry name" value="NmrA-like_oxidored"/>
</dbReference>
<dbReference type="RefSeq" id="WP_189312489.1">
    <property type="nucleotide sequence ID" value="NZ_BMQA01000011.1"/>
</dbReference>
<dbReference type="InterPro" id="IPR016040">
    <property type="entry name" value="NAD(P)-bd_dom"/>
</dbReference>
<gene>
    <name evidence="3" type="ORF">GCM10010121_039160</name>
</gene>
<organism evidence="3 4">
    <name type="scientific">Streptomyces brasiliensis</name>
    <dbReference type="NCBI Taxonomy" id="1954"/>
    <lineage>
        <taxon>Bacteria</taxon>
        <taxon>Bacillati</taxon>
        <taxon>Actinomycetota</taxon>
        <taxon>Actinomycetes</taxon>
        <taxon>Kitasatosporales</taxon>
        <taxon>Streptomycetaceae</taxon>
        <taxon>Streptomyces</taxon>
    </lineage>
</organism>
<sequence length="254" mass="26344">MKIAVAGGTGLAGRRVVETLRARGHAPVVLSRGHGVDLLTGSGLDAALAGAEAVIDVSNVITTRKSVSVDFFDKAGRNLVGAAERAGARHLVTLSIVGIDRVKNPYYAGKLRQEEIVRGGAVPWTVLRATQFHEFAGQVLGGVPGPIAVVPAGRVQPIAVREVSEALADLALEPPRAMAPELAGPRVESLVDMARRVVAAGGARRRPVLPLYLPGGMSSGGLLPTGPGPRGTQTFTDWLLSSPFEQPPGVSGLR</sequence>
<proteinExistence type="predicted"/>
<evidence type="ECO:0000256" key="1">
    <source>
        <dbReference type="ARBA" id="ARBA00022857"/>
    </source>
</evidence>
<dbReference type="AlphaFoldDB" id="A0A917NTQ8"/>
<name>A0A917NTQ8_9ACTN</name>
<dbReference type="Proteomes" id="UP000657574">
    <property type="component" value="Unassembled WGS sequence"/>
</dbReference>
<feature type="domain" description="NAD(P)-binding" evidence="2">
    <location>
        <begin position="7"/>
        <end position="133"/>
    </location>
</feature>
<reference evidence="3" key="1">
    <citation type="journal article" date="2014" name="Int. J. Syst. Evol. Microbiol.">
        <title>Complete genome sequence of Corynebacterium casei LMG S-19264T (=DSM 44701T), isolated from a smear-ripened cheese.</title>
        <authorList>
            <consortium name="US DOE Joint Genome Institute (JGI-PGF)"/>
            <person name="Walter F."/>
            <person name="Albersmeier A."/>
            <person name="Kalinowski J."/>
            <person name="Ruckert C."/>
        </authorList>
    </citation>
    <scope>NUCLEOTIDE SEQUENCE</scope>
    <source>
        <strain evidence="3">JCM 3086</strain>
    </source>
</reference>
<dbReference type="InterPro" id="IPR036291">
    <property type="entry name" value="NAD(P)-bd_dom_sf"/>
</dbReference>
<dbReference type="Pfam" id="PF13460">
    <property type="entry name" value="NAD_binding_10"/>
    <property type="match status" value="1"/>
</dbReference>
<accession>A0A917NTQ8</accession>
<dbReference type="Gene3D" id="3.40.50.720">
    <property type="entry name" value="NAD(P)-binding Rossmann-like Domain"/>
    <property type="match status" value="1"/>
</dbReference>
<dbReference type="SUPFAM" id="SSF51735">
    <property type="entry name" value="NAD(P)-binding Rossmann-fold domains"/>
    <property type="match status" value="1"/>
</dbReference>
<dbReference type="PANTHER" id="PTHR42748">
    <property type="entry name" value="NITROGEN METABOLITE REPRESSION PROTEIN NMRA FAMILY MEMBER"/>
    <property type="match status" value="1"/>
</dbReference>
<evidence type="ECO:0000313" key="4">
    <source>
        <dbReference type="Proteomes" id="UP000657574"/>
    </source>
</evidence>
<dbReference type="EMBL" id="BMQA01000011">
    <property type="protein sequence ID" value="GGJ24295.1"/>
    <property type="molecule type" value="Genomic_DNA"/>
</dbReference>
<dbReference type="PANTHER" id="PTHR42748:SF3">
    <property type="entry name" value="BLL4366 PROTEIN"/>
    <property type="match status" value="1"/>
</dbReference>
<evidence type="ECO:0000259" key="2">
    <source>
        <dbReference type="Pfam" id="PF13460"/>
    </source>
</evidence>
<keyword evidence="1" id="KW-0521">NADP</keyword>
<evidence type="ECO:0000313" key="3">
    <source>
        <dbReference type="EMBL" id="GGJ24295.1"/>
    </source>
</evidence>
<keyword evidence="4" id="KW-1185">Reference proteome</keyword>
<reference evidence="3" key="2">
    <citation type="submission" date="2020-09" db="EMBL/GenBank/DDBJ databases">
        <authorList>
            <person name="Sun Q."/>
            <person name="Ohkuma M."/>
        </authorList>
    </citation>
    <scope>NUCLEOTIDE SEQUENCE</scope>
    <source>
        <strain evidence="3">JCM 3086</strain>
    </source>
</reference>